<dbReference type="PROSITE" id="PS51229">
    <property type="entry name" value="DCUN1"/>
    <property type="match status" value="1"/>
</dbReference>
<dbReference type="GO" id="GO:0032182">
    <property type="term" value="F:ubiquitin-like protein binding"/>
    <property type="evidence" value="ECO:0007669"/>
    <property type="project" value="TreeGrafter"/>
</dbReference>
<dbReference type="EMBL" id="BNJQ01000033">
    <property type="protein sequence ID" value="GHP11213.1"/>
    <property type="molecule type" value="Genomic_DNA"/>
</dbReference>
<dbReference type="GO" id="GO:0000151">
    <property type="term" value="C:ubiquitin ligase complex"/>
    <property type="evidence" value="ECO:0007669"/>
    <property type="project" value="TreeGrafter"/>
</dbReference>
<dbReference type="OrthoDB" id="286637at2759"/>
<comment type="function">
    <text evidence="1">Neddylation of cullins play an essential role in the regulation of SCF-type complexes activity.</text>
</comment>
<evidence type="ECO:0000313" key="5">
    <source>
        <dbReference type="Proteomes" id="UP000660262"/>
    </source>
</evidence>
<dbReference type="GO" id="GO:0097602">
    <property type="term" value="F:cullin family protein binding"/>
    <property type="evidence" value="ECO:0007669"/>
    <property type="project" value="TreeGrafter"/>
</dbReference>
<evidence type="ECO:0000256" key="2">
    <source>
        <dbReference type="SAM" id="MobiDB-lite"/>
    </source>
</evidence>
<dbReference type="Pfam" id="PF03556">
    <property type="entry name" value="Cullin_binding"/>
    <property type="match status" value="1"/>
</dbReference>
<sequence length="225" mass="24419">MLGRGRSSGSRGGVGGSASGRSGSPSAKDIQALGDLFAKYASADDDNEIGPEGVESLCGDLGTDPSDVSVLHLAWKMQAARMGFFTRDEFIRGCVALGVPSAKAGITAAGIKERLPSAATEVESKRDALVDFHTYAFKFCLTEPLQKTLDLDTACAMLQLVLPGAPHTEKFCEFLKEQTEYKRVTLDQWTSFLRFNEEVAEDCSGYDETQAWPLLIDLYVEKMTN</sequence>
<dbReference type="Gene3D" id="1.10.238.200">
    <property type="entry name" value="Cullin, PONY binding domain"/>
    <property type="match status" value="1"/>
</dbReference>
<evidence type="ECO:0000313" key="4">
    <source>
        <dbReference type="EMBL" id="GHP11213.1"/>
    </source>
</evidence>
<dbReference type="InterPro" id="IPR014764">
    <property type="entry name" value="DCN-prot"/>
</dbReference>
<keyword evidence="5" id="KW-1185">Reference proteome</keyword>
<protein>
    <recommendedName>
        <fullName evidence="1">Defective in cullin neddylation protein</fullName>
    </recommendedName>
</protein>
<dbReference type="Gene3D" id="1.10.238.10">
    <property type="entry name" value="EF-hand"/>
    <property type="match status" value="1"/>
</dbReference>
<evidence type="ECO:0000259" key="3">
    <source>
        <dbReference type="PROSITE" id="PS51229"/>
    </source>
</evidence>
<evidence type="ECO:0000256" key="1">
    <source>
        <dbReference type="RuleBase" id="RU410713"/>
    </source>
</evidence>
<feature type="region of interest" description="Disordered" evidence="2">
    <location>
        <begin position="1"/>
        <end position="28"/>
    </location>
</feature>
<dbReference type="GO" id="GO:0031624">
    <property type="term" value="F:ubiquitin conjugating enzyme binding"/>
    <property type="evidence" value="ECO:0007669"/>
    <property type="project" value="TreeGrafter"/>
</dbReference>
<dbReference type="PANTHER" id="PTHR12281">
    <property type="entry name" value="RP42 RELATED"/>
    <property type="match status" value="1"/>
</dbReference>
<dbReference type="InterPro" id="IPR042460">
    <property type="entry name" value="DCN1-like_PONY"/>
</dbReference>
<dbReference type="PANTHER" id="PTHR12281:SF12">
    <property type="entry name" value="DEFECTIVE IN CULLIN NEDDYLATION PROTEIN"/>
    <property type="match status" value="1"/>
</dbReference>
<dbReference type="Proteomes" id="UP000660262">
    <property type="component" value="Unassembled WGS sequence"/>
</dbReference>
<dbReference type="GO" id="GO:0045116">
    <property type="term" value="P:protein neddylation"/>
    <property type="evidence" value="ECO:0007669"/>
    <property type="project" value="TreeGrafter"/>
</dbReference>
<dbReference type="AlphaFoldDB" id="A0A830HWV3"/>
<comment type="caution">
    <text evidence="4">The sequence shown here is derived from an EMBL/GenBank/DDBJ whole genome shotgun (WGS) entry which is preliminary data.</text>
</comment>
<name>A0A830HWV3_9CHLO</name>
<reference evidence="4" key="1">
    <citation type="submission" date="2020-10" db="EMBL/GenBank/DDBJ databases">
        <title>Unveiling of a novel bifunctional photoreceptor, Dualchrome1, isolated from a cosmopolitan green alga.</title>
        <authorList>
            <person name="Suzuki S."/>
            <person name="Kawachi M."/>
        </authorList>
    </citation>
    <scope>NUCLEOTIDE SEQUENCE</scope>
    <source>
        <strain evidence="4">NIES 2893</strain>
    </source>
</reference>
<proteinExistence type="predicted"/>
<dbReference type="InterPro" id="IPR005176">
    <property type="entry name" value="PONY_dom"/>
</dbReference>
<accession>A0A830HWV3</accession>
<feature type="domain" description="DCUN1" evidence="3">
    <location>
        <begin position="28"/>
        <end position="224"/>
    </location>
</feature>
<organism evidence="4 5">
    <name type="scientific">Pycnococcus provasolii</name>
    <dbReference type="NCBI Taxonomy" id="41880"/>
    <lineage>
        <taxon>Eukaryota</taxon>
        <taxon>Viridiplantae</taxon>
        <taxon>Chlorophyta</taxon>
        <taxon>Pseudoscourfieldiophyceae</taxon>
        <taxon>Pseudoscourfieldiales</taxon>
        <taxon>Pycnococcaceae</taxon>
        <taxon>Pycnococcus</taxon>
    </lineage>
</organism>
<gene>
    <name evidence="4" type="ORF">PPROV_000994300</name>
</gene>